<comment type="caution">
    <text evidence="2">The sequence shown here is derived from an EMBL/GenBank/DDBJ whole genome shotgun (WGS) entry which is preliminary data.</text>
</comment>
<protein>
    <submittedName>
        <fullName evidence="2">Uncharacterized protein</fullName>
    </submittedName>
</protein>
<evidence type="ECO:0000313" key="2">
    <source>
        <dbReference type="EMBL" id="MBL0703983.1"/>
    </source>
</evidence>
<proteinExistence type="predicted"/>
<feature type="region of interest" description="Disordered" evidence="1">
    <location>
        <begin position="114"/>
        <end position="146"/>
    </location>
</feature>
<feature type="compositionally biased region" description="Acidic residues" evidence="1">
    <location>
        <begin position="119"/>
        <end position="128"/>
    </location>
</feature>
<feature type="compositionally biased region" description="Low complexity" evidence="1">
    <location>
        <begin position="129"/>
        <end position="146"/>
    </location>
</feature>
<evidence type="ECO:0000313" key="3">
    <source>
        <dbReference type="Proteomes" id="UP000639051"/>
    </source>
</evidence>
<organism evidence="2 3">
    <name type="scientific">Sinomonas cellulolyticus</name>
    <dbReference type="NCBI Taxonomy" id="2801916"/>
    <lineage>
        <taxon>Bacteria</taxon>
        <taxon>Bacillati</taxon>
        <taxon>Actinomycetota</taxon>
        <taxon>Actinomycetes</taxon>
        <taxon>Micrococcales</taxon>
        <taxon>Micrococcaceae</taxon>
        <taxon>Sinomonas</taxon>
    </lineage>
</organism>
<feature type="region of interest" description="Disordered" evidence="1">
    <location>
        <begin position="43"/>
        <end position="70"/>
    </location>
</feature>
<evidence type="ECO:0000256" key="1">
    <source>
        <dbReference type="SAM" id="MobiDB-lite"/>
    </source>
</evidence>
<gene>
    <name evidence="2" type="ORF">JJE72_00500</name>
</gene>
<dbReference type="RefSeq" id="WP_189695078.1">
    <property type="nucleotide sequence ID" value="NZ_BNCM01000017.1"/>
</dbReference>
<dbReference type="Proteomes" id="UP000639051">
    <property type="component" value="Unassembled WGS sequence"/>
</dbReference>
<sequence length="266" mass="27251">MSENSKGARSGRDPLEGIDFYLRSPEAPTRYTLCDRLADRRAGRREVGSLSKAQAAEHAPGDPLPPLTPWANAVLSRAGQVAAKERTVLEAVLDPARQETTRLAHAAAAADAAAAAAEAEAEDADAAAEDAAAAGPASPEPSGAAEAYDSLEVRKGRRAAAHRALVGSHRARAAAARARAAASREAAAAARAQADVLATRAENAAAVLATRLQEHAAHTRRRLNAYARPIARAHPDAAILPALAHATGVHEGGAAGPAAAPRLHAL</sequence>
<keyword evidence="3" id="KW-1185">Reference proteome</keyword>
<accession>A0ABS1JXT3</accession>
<dbReference type="EMBL" id="JAERRC010000002">
    <property type="protein sequence ID" value="MBL0703983.1"/>
    <property type="molecule type" value="Genomic_DNA"/>
</dbReference>
<reference evidence="2 3" key="1">
    <citation type="submission" date="2021-01" db="EMBL/GenBank/DDBJ databases">
        <title>Genome public.</title>
        <authorList>
            <person name="Liu C."/>
            <person name="Sun Q."/>
        </authorList>
    </citation>
    <scope>NUCLEOTIDE SEQUENCE [LARGE SCALE GENOMIC DNA]</scope>
    <source>
        <strain evidence="2 3">JC656</strain>
    </source>
</reference>
<name>A0ABS1JXT3_9MICC</name>